<dbReference type="AlphaFoldDB" id="L8WR55"/>
<keyword evidence="2" id="KW-1185">Reference proteome</keyword>
<organism evidence="1 2">
    <name type="scientific">Thanatephorus cucumeris (strain AG1-IA)</name>
    <name type="common">Rice sheath blight fungus</name>
    <name type="synonym">Rhizoctonia solani</name>
    <dbReference type="NCBI Taxonomy" id="983506"/>
    <lineage>
        <taxon>Eukaryota</taxon>
        <taxon>Fungi</taxon>
        <taxon>Dikarya</taxon>
        <taxon>Basidiomycota</taxon>
        <taxon>Agaricomycotina</taxon>
        <taxon>Agaricomycetes</taxon>
        <taxon>Cantharellales</taxon>
        <taxon>Ceratobasidiaceae</taxon>
        <taxon>Rhizoctonia</taxon>
        <taxon>Rhizoctonia solani AG-1</taxon>
    </lineage>
</organism>
<dbReference type="EMBL" id="AFRT01002041">
    <property type="protein sequence ID" value="ELU38819.1"/>
    <property type="molecule type" value="Genomic_DNA"/>
</dbReference>
<reference evidence="1 2" key="1">
    <citation type="journal article" date="2013" name="Nat. Commun.">
        <title>The evolution and pathogenic mechanisms of the rice sheath blight pathogen.</title>
        <authorList>
            <person name="Zheng A."/>
            <person name="Lin R."/>
            <person name="Xu L."/>
            <person name="Qin P."/>
            <person name="Tang C."/>
            <person name="Ai P."/>
            <person name="Zhang D."/>
            <person name="Liu Y."/>
            <person name="Sun Z."/>
            <person name="Feng H."/>
            <person name="Wang Y."/>
            <person name="Chen Y."/>
            <person name="Liang X."/>
            <person name="Fu R."/>
            <person name="Li Q."/>
            <person name="Zhang J."/>
            <person name="Yu X."/>
            <person name="Xie Z."/>
            <person name="Ding L."/>
            <person name="Guan P."/>
            <person name="Tang J."/>
            <person name="Liang Y."/>
            <person name="Wang S."/>
            <person name="Deng Q."/>
            <person name="Li S."/>
            <person name="Zhu J."/>
            <person name="Wang L."/>
            <person name="Liu H."/>
            <person name="Li P."/>
        </authorList>
    </citation>
    <scope>NUCLEOTIDE SEQUENCE [LARGE SCALE GENOMIC DNA]</scope>
    <source>
        <strain evidence="2">AG-1 IA</strain>
    </source>
</reference>
<name>L8WR55_THACA</name>
<comment type="caution">
    <text evidence="1">The sequence shown here is derived from an EMBL/GenBank/DDBJ whole genome shotgun (WGS) entry which is preliminary data.</text>
</comment>
<evidence type="ECO:0000313" key="2">
    <source>
        <dbReference type="Proteomes" id="UP000011668"/>
    </source>
</evidence>
<sequence>MSNDYAKHDILWMFGRLMQEYINRLGELDQPEHLSRPLTSSTALRRGCIRVLDHRCLCCPDRWHTLDSRCPAGYHQMHRSKYCCSHLRRHIYDIVNTLEKAGAKG</sequence>
<evidence type="ECO:0000313" key="1">
    <source>
        <dbReference type="EMBL" id="ELU38819.1"/>
    </source>
</evidence>
<dbReference type="Proteomes" id="UP000011668">
    <property type="component" value="Unassembled WGS sequence"/>
</dbReference>
<proteinExistence type="predicted"/>
<dbReference type="HOGENOM" id="CLU_2238435_0_0_1"/>
<accession>L8WR55</accession>
<gene>
    <name evidence="1" type="ORF">AG1IA_07153</name>
</gene>
<protein>
    <submittedName>
        <fullName evidence="1">Uncharacterized protein</fullName>
    </submittedName>
</protein>